<name>A0AAV1TEU1_9STRA</name>
<sequence length="84" mass="9445">MTLDSATDKAKKQVLNMMVCGPLACFLMQFSISYNRETAANLLERLKEERHRLRISVGMDVEDDVDVLVEVVMMANAARGEDPI</sequence>
<evidence type="ECO:0000313" key="2">
    <source>
        <dbReference type="Proteomes" id="UP001162060"/>
    </source>
</evidence>
<dbReference type="AlphaFoldDB" id="A0AAV1TEU1"/>
<reference evidence="1" key="1">
    <citation type="submission" date="2024-01" db="EMBL/GenBank/DDBJ databases">
        <authorList>
            <person name="Webb A."/>
        </authorList>
    </citation>
    <scope>NUCLEOTIDE SEQUENCE</scope>
    <source>
        <strain evidence="1">Pm1</strain>
    </source>
</reference>
<organism evidence="1 2">
    <name type="scientific">Peronospora matthiolae</name>
    <dbReference type="NCBI Taxonomy" id="2874970"/>
    <lineage>
        <taxon>Eukaryota</taxon>
        <taxon>Sar</taxon>
        <taxon>Stramenopiles</taxon>
        <taxon>Oomycota</taxon>
        <taxon>Peronosporomycetes</taxon>
        <taxon>Peronosporales</taxon>
        <taxon>Peronosporaceae</taxon>
        <taxon>Peronospora</taxon>
    </lineage>
</organism>
<comment type="caution">
    <text evidence="1">The sequence shown here is derived from an EMBL/GenBank/DDBJ whole genome shotgun (WGS) entry which is preliminary data.</text>
</comment>
<proteinExistence type="predicted"/>
<accession>A0AAV1TEU1</accession>
<dbReference type="Proteomes" id="UP001162060">
    <property type="component" value="Unassembled WGS sequence"/>
</dbReference>
<evidence type="ECO:0000313" key="1">
    <source>
        <dbReference type="EMBL" id="CAK7919746.1"/>
    </source>
</evidence>
<dbReference type="EMBL" id="CAKLBY020000049">
    <property type="protein sequence ID" value="CAK7919746.1"/>
    <property type="molecule type" value="Genomic_DNA"/>
</dbReference>
<gene>
    <name evidence="1" type="ORF">PM001_LOCUS6141</name>
</gene>
<protein>
    <submittedName>
        <fullName evidence="1">Uncharacterized protein</fullName>
    </submittedName>
</protein>